<organism evidence="2 3">
    <name type="scientific">Jaapia argillacea MUCL 33604</name>
    <dbReference type="NCBI Taxonomy" id="933084"/>
    <lineage>
        <taxon>Eukaryota</taxon>
        <taxon>Fungi</taxon>
        <taxon>Dikarya</taxon>
        <taxon>Basidiomycota</taxon>
        <taxon>Agaricomycotina</taxon>
        <taxon>Agaricomycetes</taxon>
        <taxon>Agaricomycetidae</taxon>
        <taxon>Jaapiales</taxon>
        <taxon>Jaapiaceae</taxon>
        <taxon>Jaapia</taxon>
    </lineage>
</organism>
<feature type="region of interest" description="Disordered" evidence="1">
    <location>
        <begin position="151"/>
        <end position="204"/>
    </location>
</feature>
<evidence type="ECO:0000256" key="1">
    <source>
        <dbReference type="SAM" id="MobiDB-lite"/>
    </source>
</evidence>
<sequence length="219" mass="23777">MGRKAKKSRGRNDPDIIVSEELLLKWGVTNDLHPPKTDVQKCSNILIGRDIKNGHRPTGTGIIPSPLQAGEELRMTPDGKTRLYNPNLDVGPGEGIDGQYQDAVVALVKQNGKGQRRLASRTRALTYNPTVPDANEKDIRHAARQYFVSLRKSHRAQTTTEGKAQQSPSPSSSTSCSQYLSPSTPGSCPPLPPGSCSPSPFQPSIPSILIHIRRNPLSS</sequence>
<dbReference type="AlphaFoldDB" id="A0A067P5L9"/>
<evidence type="ECO:0000313" key="3">
    <source>
        <dbReference type="Proteomes" id="UP000027265"/>
    </source>
</evidence>
<dbReference type="InParanoid" id="A0A067P5L9"/>
<dbReference type="EMBL" id="KL197767">
    <property type="protein sequence ID" value="KDQ50059.1"/>
    <property type="molecule type" value="Genomic_DNA"/>
</dbReference>
<evidence type="ECO:0000313" key="2">
    <source>
        <dbReference type="EMBL" id="KDQ50059.1"/>
    </source>
</evidence>
<feature type="compositionally biased region" description="Pro residues" evidence="1">
    <location>
        <begin position="187"/>
        <end position="203"/>
    </location>
</feature>
<name>A0A067P5L9_9AGAM</name>
<protein>
    <submittedName>
        <fullName evidence="2">Uncharacterized protein</fullName>
    </submittedName>
</protein>
<accession>A0A067P5L9</accession>
<dbReference type="Proteomes" id="UP000027265">
    <property type="component" value="Unassembled WGS sequence"/>
</dbReference>
<reference evidence="3" key="1">
    <citation type="journal article" date="2014" name="Proc. Natl. Acad. Sci. U.S.A.">
        <title>Extensive sampling of basidiomycete genomes demonstrates inadequacy of the white-rot/brown-rot paradigm for wood decay fungi.</title>
        <authorList>
            <person name="Riley R."/>
            <person name="Salamov A.A."/>
            <person name="Brown D.W."/>
            <person name="Nagy L.G."/>
            <person name="Floudas D."/>
            <person name="Held B.W."/>
            <person name="Levasseur A."/>
            <person name="Lombard V."/>
            <person name="Morin E."/>
            <person name="Otillar R."/>
            <person name="Lindquist E.A."/>
            <person name="Sun H."/>
            <person name="LaButti K.M."/>
            <person name="Schmutz J."/>
            <person name="Jabbour D."/>
            <person name="Luo H."/>
            <person name="Baker S.E."/>
            <person name="Pisabarro A.G."/>
            <person name="Walton J.D."/>
            <person name="Blanchette R.A."/>
            <person name="Henrissat B."/>
            <person name="Martin F."/>
            <person name="Cullen D."/>
            <person name="Hibbett D.S."/>
            <person name="Grigoriev I.V."/>
        </authorList>
    </citation>
    <scope>NUCLEOTIDE SEQUENCE [LARGE SCALE GENOMIC DNA]</scope>
    <source>
        <strain evidence="3">MUCL 33604</strain>
    </source>
</reference>
<proteinExistence type="predicted"/>
<keyword evidence="3" id="KW-1185">Reference proteome</keyword>
<feature type="compositionally biased region" description="Low complexity" evidence="1">
    <location>
        <begin position="165"/>
        <end position="186"/>
    </location>
</feature>
<gene>
    <name evidence="2" type="ORF">JAAARDRAFT_200301</name>
</gene>
<dbReference type="HOGENOM" id="CLU_1261680_0_0_1"/>